<dbReference type="Proteomes" id="UP000305836">
    <property type="component" value="Unassembled WGS sequence"/>
</dbReference>
<keyword evidence="3" id="KW-1185">Reference proteome</keyword>
<dbReference type="EMBL" id="SZPZ01000002">
    <property type="protein sequence ID" value="TKK79200.1"/>
    <property type="molecule type" value="Genomic_DNA"/>
</dbReference>
<dbReference type="OrthoDB" id="3400122at2"/>
<accession>A0A4U3M4G3</accession>
<sequence length="110" mass="11773">MSFLATRQALADAASTVPGVKGYTTKPNTVSPGDAWPLIGSIERGPAYAFQVTWRVLVILSGNEDTAIEQLDELTDPLFAAINPVAFVDRADLTKTDGDLFAISITCRSE</sequence>
<evidence type="ECO:0000313" key="2">
    <source>
        <dbReference type="EMBL" id="TKK83270.1"/>
    </source>
</evidence>
<evidence type="ECO:0000313" key="3">
    <source>
        <dbReference type="Proteomes" id="UP000305836"/>
    </source>
</evidence>
<name>A0A4U3M4G3_9ACTN</name>
<gene>
    <name evidence="2" type="ORF">FDA38_11235</name>
    <name evidence="1" type="ORF">FDA38_12280</name>
</gene>
<organism evidence="2 3">
    <name type="scientific">Kribbella jiaozuonensis</name>
    <dbReference type="NCBI Taxonomy" id="2575441"/>
    <lineage>
        <taxon>Bacteria</taxon>
        <taxon>Bacillati</taxon>
        <taxon>Actinomycetota</taxon>
        <taxon>Actinomycetes</taxon>
        <taxon>Propionibacteriales</taxon>
        <taxon>Kribbellaceae</taxon>
        <taxon>Kribbella</taxon>
    </lineage>
</organism>
<dbReference type="EMBL" id="SZPZ01000001">
    <property type="protein sequence ID" value="TKK83270.1"/>
    <property type="molecule type" value="Genomic_DNA"/>
</dbReference>
<comment type="caution">
    <text evidence="2">The sequence shown here is derived from an EMBL/GenBank/DDBJ whole genome shotgun (WGS) entry which is preliminary data.</text>
</comment>
<dbReference type="RefSeq" id="WP_137253955.1">
    <property type="nucleotide sequence ID" value="NZ_JBHSPQ010000001.1"/>
</dbReference>
<proteinExistence type="predicted"/>
<dbReference type="AlphaFoldDB" id="A0A4U3M4G3"/>
<evidence type="ECO:0000313" key="1">
    <source>
        <dbReference type="EMBL" id="TKK79200.1"/>
    </source>
</evidence>
<reference evidence="2 3" key="1">
    <citation type="submission" date="2019-04" db="EMBL/GenBank/DDBJ databases">
        <title>Kribbella sp. NEAU-THZ 27 nov., a novel actinomycete isolated from soil.</title>
        <authorList>
            <person name="Duan L."/>
        </authorList>
    </citation>
    <scope>NUCLEOTIDE SEQUENCE [LARGE SCALE GENOMIC DNA]</scope>
    <source>
        <strain evidence="2">NEAU-THZ 27</strain>
        <strain evidence="3">NEAU-THZ27</strain>
    </source>
</reference>
<protein>
    <recommendedName>
        <fullName evidence="4">DUF3168 domain-containing protein</fullName>
    </recommendedName>
</protein>
<evidence type="ECO:0008006" key="4">
    <source>
        <dbReference type="Google" id="ProtNLM"/>
    </source>
</evidence>